<keyword evidence="12 17" id="KW-0456">Lyase</keyword>
<dbReference type="EMBL" id="BMYT01000004">
    <property type="protein sequence ID" value="GGX19348.1"/>
    <property type="molecule type" value="Genomic_DNA"/>
</dbReference>
<evidence type="ECO:0000259" key="21">
    <source>
        <dbReference type="PROSITE" id="PS51385"/>
    </source>
</evidence>
<dbReference type="InterPro" id="IPR036652">
    <property type="entry name" value="YjeF_N_dom_sf"/>
</dbReference>
<feature type="binding site" evidence="17">
    <location>
        <position position="334"/>
    </location>
    <ligand>
        <name>(6S)-NADPHX</name>
        <dbReference type="ChEBI" id="CHEBI:64076"/>
    </ligand>
</feature>
<feature type="binding site" evidence="18">
    <location>
        <position position="179"/>
    </location>
    <ligand>
        <name>K(+)</name>
        <dbReference type="ChEBI" id="CHEBI:29103"/>
    </ligand>
</feature>
<feature type="domain" description="YjeF N-terminal" evidence="21">
    <location>
        <begin position="25"/>
        <end position="236"/>
    </location>
</feature>
<organism evidence="22 23">
    <name type="scientific">Undibacterium macrobrachii</name>
    <dbReference type="NCBI Taxonomy" id="1119058"/>
    <lineage>
        <taxon>Bacteria</taxon>
        <taxon>Pseudomonadati</taxon>
        <taxon>Pseudomonadota</taxon>
        <taxon>Betaproteobacteria</taxon>
        <taxon>Burkholderiales</taxon>
        <taxon>Oxalobacteraceae</taxon>
        <taxon>Undibacterium</taxon>
    </lineage>
</organism>
<dbReference type="HAMAP" id="MF_01966">
    <property type="entry name" value="NADHX_epimerase"/>
    <property type="match status" value="1"/>
</dbReference>
<keyword evidence="10 17" id="KW-0520">NAD</keyword>
<evidence type="ECO:0000256" key="9">
    <source>
        <dbReference type="ARBA" id="ARBA00022958"/>
    </source>
</evidence>
<evidence type="ECO:0000256" key="15">
    <source>
        <dbReference type="ARBA" id="ARBA00048238"/>
    </source>
</evidence>
<gene>
    <name evidence="17" type="primary">nnrD</name>
    <name evidence="18" type="synonym">nnrE</name>
    <name evidence="22" type="ORF">GCM10011282_26890</name>
</gene>
<comment type="catalytic activity">
    <reaction evidence="2 18 19">
        <text>(6R)-NADPHX = (6S)-NADPHX</text>
        <dbReference type="Rhea" id="RHEA:32227"/>
        <dbReference type="ChEBI" id="CHEBI:64076"/>
        <dbReference type="ChEBI" id="CHEBI:64077"/>
        <dbReference type="EC" id="5.1.99.6"/>
    </reaction>
</comment>
<evidence type="ECO:0000256" key="1">
    <source>
        <dbReference type="ARBA" id="ARBA00000013"/>
    </source>
</evidence>
<reference evidence="23" key="1">
    <citation type="journal article" date="2019" name="Int. J. Syst. Evol. Microbiol.">
        <title>The Global Catalogue of Microorganisms (GCM) 10K type strain sequencing project: providing services to taxonomists for standard genome sequencing and annotation.</title>
        <authorList>
            <consortium name="The Broad Institute Genomics Platform"/>
            <consortium name="The Broad Institute Genome Sequencing Center for Infectious Disease"/>
            <person name="Wu L."/>
            <person name="Ma J."/>
        </authorList>
    </citation>
    <scope>NUCLEOTIDE SEQUENCE [LARGE SCALE GENOMIC DNA]</scope>
    <source>
        <strain evidence="23">KCTC 23916</strain>
    </source>
</reference>
<evidence type="ECO:0000256" key="6">
    <source>
        <dbReference type="ARBA" id="ARBA00022741"/>
    </source>
</evidence>
<comment type="similarity">
    <text evidence="4 19">In the C-terminal section; belongs to the NnrD/CARKD family.</text>
</comment>
<evidence type="ECO:0000256" key="7">
    <source>
        <dbReference type="ARBA" id="ARBA00022840"/>
    </source>
</evidence>
<comment type="function">
    <text evidence="17">Catalyzes the dehydration of the S-form of NAD(P)HX at the expense of ADP, which is converted to AMP. Together with NAD(P)HX epimerase, which catalyzes the epimerization of the S- and R-forms, the enzyme allows the repair of both epimers of NAD(P)HX, a damaged form of NAD(P)H that is a result of enzymatic or heat-dependent hydration.</text>
</comment>
<feature type="binding site" evidence="17">
    <location>
        <position position="456"/>
    </location>
    <ligand>
        <name>(6S)-NADPHX</name>
        <dbReference type="ChEBI" id="CHEBI:64076"/>
    </ligand>
</feature>
<feature type="binding site" evidence="17">
    <location>
        <position position="279"/>
    </location>
    <ligand>
        <name>(6S)-NADPHX</name>
        <dbReference type="ChEBI" id="CHEBI:64076"/>
    </ligand>
</feature>
<comment type="catalytic activity">
    <reaction evidence="16 17 19">
        <text>(6S)-NADPHX + ADP = AMP + phosphate + NADPH + H(+)</text>
        <dbReference type="Rhea" id="RHEA:32235"/>
        <dbReference type="ChEBI" id="CHEBI:15378"/>
        <dbReference type="ChEBI" id="CHEBI:43474"/>
        <dbReference type="ChEBI" id="CHEBI:57783"/>
        <dbReference type="ChEBI" id="CHEBI:64076"/>
        <dbReference type="ChEBI" id="CHEBI:456215"/>
        <dbReference type="ChEBI" id="CHEBI:456216"/>
        <dbReference type="EC" id="4.2.1.136"/>
    </reaction>
</comment>
<evidence type="ECO:0000259" key="20">
    <source>
        <dbReference type="PROSITE" id="PS51383"/>
    </source>
</evidence>
<evidence type="ECO:0000256" key="14">
    <source>
        <dbReference type="ARBA" id="ARBA00025153"/>
    </source>
</evidence>
<evidence type="ECO:0000256" key="19">
    <source>
        <dbReference type="PIRNR" id="PIRNR017184"/>
    </source>
</evidence>
<evidence type="ECO:0000256" key="18">
    <source>
        <dbReference type="HAMAP-Rule" id="MF_01966"/>
    </source>
</evidence>
<dbReference type="EC" id="5.1.99.6" evidence="19"/>
<dbReference type="SUPFAM" id="SSF64153">
    <property type="entry name" value="YjeF N-terminal domain-like"/>
    <property type="match status" value="1"/>
</dbReference>
<evidence type="ECO:0000256" key="13">
    <source>
        <dbReference type="ARBA" id="ARBA00023268"/>
    </source>
</evidence>
<dbReference type="CDD" id="cd01171">
    <property type="entry name" value="YXKO-related"/>
    <property type="match status" value="1"/>
</dbReference>
<dbReference type="Pfam" id="PF01256">
    <property type="entry name" value="Carb_kinase"/>
    <property type="match status" value="1"/>
</dbReference>
<comment type="cofactor">
    <cofactor evidence="18 19">
        <name>K(+)</name>
        <dbReference type="ChEBI" id="CHEBI:29103"/>
    </cofactor>
    <text evidence="18 19">Binds 1 potassium ion per subunit.</text>
</comment>
<dbReference type="EC" id="4.2.1.136" evidence="19"/>
<dbReference type="InterPro" id="IPR000631">
    <property type="entry name" value="CARKD"/>
</dbReference>
<feature type="binding site" evidence="17">
    <location>
        <position position="390"/>
    </location>
    <ligand>
        <name>(6S)-NADPHX</name>
        <dbReference type="ChEBI" id="CHEBI:64076"/>
    </ligand>
</feature>
<evidence type="ECO:0000256" key="10">
    <source>
        <dbReference type="ARBA" id="ARBA00023027"/>
    </source>
</evidence>
<evidence type="ECO:0000256" key="3">
    <source>
        <dbReference type="ARBA" id="ARBA00006001"/>
    </source>
</evidence>
<dbReference type="NCBIfam" id="TIGR00197">
    <property type="entry name" value="yjeF_nterm"/>
    <property type="match status" value="1"/>
</dbReference>
<proteinExistence type="inferred from homology"/>
<comment type="similarity">
    <text evidence="17">Belongs to the NnrD/CARKD family.</text>
</comment>
<keyword evidence="7 17" id="KW-0067">ATP-binding</keyword>
<dbReference type="HAMAP" id="MF_01965">
    <property type="entry name" value="NADHX_dehydratase"/>
    <property type="match status" value="1"/>
</dbReference>
<evidence type="ECO:0000256" key="11">
    <source>
        <dbReference type="ARBA" id="ARBA00023235"/>
    </source>
</evidence>
<dbReference type="NCBIfam" id="TIGR00196">
    <property type="entry name" value="yjeF_cterm"/>
    <property type="match status" value="1"/>
</dbReference>
<dbReference type="Gene3D" id="3.40.50.10260">
    <property type="entry name" value="YjeF N-terminal domain"/>
    <property type="match status" value="1"/>
</dbReference>
<feature type="binding site" evidence="17">
    <location>
        <begin position="427"/>
        <end position="431"/>
    </location>
    <ligand>
        <name>AMP</name>
        <dbReference type="ChEBI" id="CHEBI:456215"/>
    </ligand>
</feature>
<comment type="catalytic activity">
    <reaction evidence="15 17 19">
        <text>(6S)-NADHX + ADP = AMP + phosphate + NADH + H(+)</text>
        <dbReference type="Rhea" id="RHEA:32223"/>
        <dbReference type="ChEBI" id="CHEBI:15378"/>
        <dbReference type="ChEBI" id="CHEBI:43474"/>
        <dbReference type="ChEBI" id="CHEBI:57945"/>
        <dbReference type="ChEBI" id="CHEBI:64074"/>
        <dbReference type="ChEBI" id="CHEBI:456215"/>
        <dbReference type="ChEBI" id="CHEBI:456216"/>
        <dbReference type="EC" id="4.2.1.136"/>
    </reaction>
</comment>
<comment type="similarity">
    <text evidence="3 19">In the N-terminal section; belongs to the NnrE/AIBP family.</text>
</comment>
<name>A0ABQ2XIY7_9BURK</name>
<dbReference type="PANTHER" id="PTHR12592:SF0">
    <property type="entry name" value="ATP-DEPENDENT (S)-NAD(P)H-HYDRATE DEHYDRATASE"/>
    <property type="match status" value="1"/>
</dbReference>
<keyword evidence="13" id="KW-0511">Multifunctional enzyme</keyword>
<feature type="binding site" evidence="17">
    <location>
        <position position="455"/>
    </location>
    <ligand>
        <name>AMP</name>
        <dbReference type="ChEBI" id="CHEBI:456215"/>
    </ligand>
</feature>
<evidence type="ECO:0000256" key="17">
    <source>
        <dbReference type="HAMAP-Rule" id="MF_01965"/>
    </source>
</evidence>
<dbReference type="Gene3D" id="3.40.1190.20">
    <property type="match status" value="1"/>
</dbReference>
<comment type="subunit">
    <text evidence="17">Homotetramer.</text>
</comment>
<dbReference type="InterPro" id="IPR004443">
    <property type="entry name" value="YjeF_N_dom"/>
</dbReference>
<feature type="binding site" evidence="18">
    <location>
        <position position="176"/>
    </location>
    <ligand>
        <name>(6S)-NADPHX</name>
        <dbReference type="ChEBI" id="CHEBI:64076"/>
    </ligand>
</feature>
<comment type="cofactor">
    <cofactor evidence="17">
        <name>Mg(2+)</name>
        <dbReference type="ChEBI" id="CHEBI:18420"/>
    </cofactor>
</comment>
<feature type="binding site" evidence="18">
    <location>
        <begin position="143"/>
        <end position="149"/>
    </location>
    <ligand>
        <name>(6S)-NADPHX</name>
        <dbReference type="ChEBI" id="CHEBI:64076"/>
    </ligand>
</feature>
<accession>A0ABQ2XIY7</accession>
<feature type="binding site" evidence="18">
    <location>
        <position position="139"/>
    </location>
    <ligand>
        <name>K(+)</name>
        <dbReference type="ChEBI" id="CHEBI:29103"/>
    </ligand>
</feature>
<comment type="function">
    <text evidence="14 19">Bifunctional enzyme that catalyzes the epimerization of the S- and R-forms of NAD(P)HX and the dehydration of the S-form of NAD(P)HX at the expense of ADP, which is converted to AMP. This allows the repair of both epimers of NAD(P)HX, a damaged form of NAD(P)H that is a result of enzymatic or heat-dependent hydration.</text>
</comment>
<evidence type="ECO:0000313" key="22">
    <source>
        <dbReference type="EMBL" id="GGX19348.1"/>
    </source>
</evidence>
<evidence type="ECO:0000256" key="16">
    <source>
        <dbReference type="ARBA" id="ARBA00049209"/>
    </source>
</evidence>
<comment type="similarity">
    <text evidence="18">Belongs to the NnrE/AIBP family.</text>
</comment>
<protein>
    <recommendedName>
        <fullName evidence="19">Bifunctional NAD(P)H-hydrate repair enzyme</fullName>
    </recommendedName>
    <alternativeName>
        <fullName evidence="19">Nicotinamide nucleotide repair protein</fullName>
    </alternativeName>
    <domain>
        <recommendedName>
            <fullName evidence="19">ADP-dependent (S)-NAD(P)H-hydrate dehydratase</fullName>
            <ecNumber evidence="19">4.2.1.136</ecNumber>
        </recommendedName>
        <alternativeName>
            <fullName evidence="19">ADP-dependent NAD(P)HX dehydratase</fullName>
        </alternativeName>
    </domain>
    <domain>
        <recommendedName>
            <fullName evidence="19">NAD(P)H-hydrate epimerase</fullName>
            <ecNumber evidence="19">5.1.99.6</ecNumber>
        </recommendedName>
    </domain>
</protein>
<dbReference type="InterPro" id="IPR029056">
    <property type="entry name" value="Ribokinase-like"/>
</dbReference>
<keyword evidence="6 17" id="KW-0547">Nucleotide-binding</keyword>
<evidence type="ECO:0000256" key="8">
    <source>
        <dbReference type="ARBA" id="ARBA00022857"/>
    </source>
</evidence>
<sequence length="519" mass="55497">MHCSMQNNQLHARTQFTELYRREQIRSIESEAKQQLATGTLMRAAGKAAAELALELLGAKKGKVLILAGVGDNGGDALETAHLLCKDEVDVHILLLGNTASYSVEANQSLQQAHASKAKWISIEDCKKCGIDAWDLIIDGLFGIGLNRPIEGDTAELIEYLNRQNSRQSIPTLALDIPSGLNVDTGQIFGDNAIALRATHTLTFIGNKIGLHTAKAKDFAGQVFLNTLNLDHTDYPPADAHLLTESSFDQYLPRRRQDSHKGSYGEVLILGGNSGMLGAPILAGRAALMCGAGKVHLGMMDERFPSIDIVHPELMIARARSSNLNRPVVVIGPGLGTSEEAKYFVQKVLEESPSLIIDADALNIIAIDDTLKELVRQRAQKHWQTLITPHPLEAARLLQTSANEIQSDRYKSAQKLAHELQVCVVLKGAGTVIVDSTQTWINSSGNAGLASAGTGDVLSGICGALLAQGLNAAQAACLAVYLHGKAADLCVENGVGPVGLTASELIPAIRSSLNALLMR</sequence>
<keyword evidence="23" id="KW-1185">Reference proteome</keyword>
<dbReference type="PIRSF" id="PIRSF017184">
    <property type="entry name" value="Nnr"/>
    <property type="match status" value="1"/>
</dbReference>
<evidence type="ECO:0000256" key="5">
    <source>
        <dbReference type="ARBA" id="ARBA00022723"/>
    </source>
</evidence>
<comment type="caution">
    <text evidence="22">The sequence shown here is derived from an EMBL/GenBank/DDBJ whole genome shotgun (WGS) entry which is preliminary data.</text>
</comment>
<keyword evidence="11 18" id="KW-0413">Isomerase</keyword>
<feature type="binding site" evidence="18">
    <location>
        <begin position="72"/>
        <end position="76"/>
    </location>
    <ligand>
        <name>(6S)-NADPHX</name>
        <dbReference type="ChEBI" id="CHEBI:64076"/>
    </ligand>
</feature>
<evidence type="ECO:0000256" key="12">
    <source>
        <dbReference type="ARBA" id="ARBA00023239"/>
    </source>
</evidence>
<dbReference type="PROSITE" id="PS51385">
    <property type="entry name" value="YJEF_N"/>
    <property type="match status" value="1"/>
</dbReference>
<evidence type="ECO:0000256" key="2">
    <source>
        <dbReference type="ARBA" id="ARBA00000909"/>
    </source>
</evidence>
<feature type="domain" description="YjeF C-terminal" evidence="20">
    <location>
        <begin position="244"/>
        <end position="516"/>
    </location>
</feature>
<dbReference type="Pfam" id="PF03853">
    <property type="entry name" value="YjeF_N"/>
    <property type="match status" value="1"/>
</dbReference>
<keyword evidence="8 17" id="KW-0521">NADP</keyword>
<evidence type="ECO:0000313" key="23">
    <source>
        <dbReference type="Proteomes" id="UP000620127"/>
    </source>
</evidence>
<dbReference type="PROSITE" id="PS51383">
    <property type="entry name" value="YJEF_C_3"/>
    <property type="match status" value="1"/>
</dbReference>
<dbReference type="SUPFAM" id="SSF53613">
    <property type="entry name" value="Ribokinase-like"/>
    <property type="match status" value="1"/>
</dbReference>
<comment type="function">
    <text evidence="18">Catalyzes the epimerization of the S- and R-forms of NAD(P)HX, a damaged form of NAD(P)H that is a result of enzymatic or heat-dependent hydration. This is a prerequisite for the S-specific NAD(P)H-hydrate dehydratase to allow the repair of both epimers of NAD(P)HX.</text>
</comment>
<dbReference type="PANTHER" id="PTHR12592">
    <property type="entry name" value="ATP-DEPENDENT (S)-NAD(P)H-HYDRATE DEHYDRATASE FAMILY MEMBER"/>
    <property type="match status" value="1"/>
</dbReference>
<comment type="catalytic activity">
    <reaction evidence="1 18 19">
        <text>(6R)-NADHX = (6S)-NADHX</text>
        <dbReference type="Rhea" id="RHEA:32215"/>
        <dbReference type="ChEBI" id="CHEBI:64074"/>
        <dbReference type="ChEBI" id="CHEBI:64075"/>
        <dbReference type="EC" id="5.1.99.6"/>
    </reaction>
</comment>
<feature type="binding site" evidence="18">
    <location>
        <position position="73"/>
    </location>
    <ligand>
        <name>K(+)</name>
        <dbReference type="ChEBI" id="CHEBI:29103"/>
    </ligand>
</feature>
<comment type="caution">
    <text evidence="18">Lacks conserved residue(s) required for the propagation of feature annotation.</text>
</comment>
<keyword evidence="9 18" id="KW-0630">Potassium</keyword>
<dbReference type="Proteomes" id="UP000620127">
    <property type="component" value="Unassembled WGS sequence"/>
</dbReference>
<evidence type="ECO:0000256" key="4">
    <source>
        <dbReference type="ARBA" id="ARBA00009524"/>
    </source>
</evidence>
<dbReference type="InterPro" id="IPR030677">
    <property type="entry name" value="Nnr"/>
</dbReference>
<keyword evidence="5 18" id="KW-0479">Metal-binding</keyword>